<proteinExistence type="predicted"/>
<dbReference type="Proteomes" id="UP000218160">
    <property type="component" value="Chromosome 1"/>
</dbReference>
<evidence type="ECO:0000313" key="2">
    <source>
        <dbReference type="Proteomes" id="UP000218160"/>
    </source>
</evidence>
<keyword evidence="2" id="KW-1185">Reference proteome</keyword>
<evidence type="ECO:0000313" key="1">
    <source>
        <dbReference type="EMBL" id="ATF08961.1"/>
    </source>
</evidence>
<accession>A0A291B7I0</accession>
<evidence type="ECO:0008006" key="3">
    <source>
        <dbReference type="Google" id="ProtNLM"/>
    </source>
</evidence>
<dbReference type="KEGG" id="elux:BTN50_0431"/>
<dbReference type="EMBL" id="CP020660">
    <property type="protein sequence ID" value="ATF08961.1"/>
    <property type="molecule type" value="Genomic_DNA"/>
</dbReference>
<reference evidence="2" key="1">
    <citation type="submission" date="2017-04" db="EMBL/GenBank/DDBJ databases">
        <title>Genome evolution of the luminous symbionts of deep sea anglerfish.</title>
        <authorList>
            <person name="Hendry T.A."/>
        </authorList>
    </citation>
    <scope>NUCLEOTIDE SEQUENCE [LARGE SCALE GENOMIC DNA]</scope>
</reference>
<dbReference type="AlphaFoldDB" id="A0A291B7I0"/>
<gene>
    <name evidence="1" type="ORF">BTN50_0431</name>
</gene>
<organism evidence="1 2">
    <name type="scientific">Candidatus Enterovibrio altilux</name>
    <dbReference type="NCBI Taxonomy" id="1927128"/>
    <lineage>
        <taxon>Bacteria</taxon>
        <taxon>Pseudomonadati</taxon>
        <taxon>Pseudomonadota</taxon>
        <taxon>Gammaproteobacteria</taxon>
        <taxon>Vibrionales</taxon>
        <taxon>Vibrionaceae</taxon>
        <taxon>Enterovibrio</taxon>
    </lineage>
</organism>
<sequence>MNKLNSISPSVTFDALHSAAMIAYVFISTAKCNLCQTRRSHQCHAFLLFIHLHRRL</sequence>
<name>A0A291B7I0_9GAMM</name>
<protein>
    <recommendedName>
        <fullName evidence="3">Mobile element protein</fullName>
    </recommendedName>
</protein>